<evidence type="ECO:0000259" key="23">
    <source>
        <dbReference type="PROSITE" id="PS50011"/>
    </source>
</evidence>
<keyword evidence="14" id="KW-1015">Disulfide bond</keyword>
<evidence type="ECO:0000256" key="17">
    <source>
        <dbReference type="ARBA" id="ARBA00023319"/>
    </source>
</evidence>
<sequence length="2225" mass="251980">MMPLTQPPGRRPTLYLWKHLLKTPEIVADYDRGFEYRQGRMALHTEAPISKIKREQTFRNILAAKRRQSLGLKRQDVARNNTKKNDKLSVGNLKDSLDMLEAEETRHGVFVTGPLGDQQASAIIDTDDDAAADIIIPVVEKIININNKNETSISTNDVNDNANKNTSQLLIRNLKNQDDNNNQNNTRKKNTVIMTESLYKHFHPVESNIPVEDMTQFLYFGQKIQPEKITINNHSNEVTSVSPLSTSSLRRSRYSTKRSTTTTTIPTIKKVQKDEDIMNDDNDDDDINITIEPNNKLQKSNNNNKNNYRTNSIYQRKLTSTVSSNIIIENNVNTTNTDETLNKNKKLKLSAHANQMLTGNPSEGNKTHRSNIIRDSTHIPDQVNGTESENINVTMTLFDTTIKYNIEQNNNIKNIDDRPFIRNKKSQEYTIIDEENINNNSDNDNIELEVIKNNIVKPNNVEITTESGELQTRLSTWMSVDPVTSTTINSTRVDMFNELSSPSSSSSSSIPTTPSSLNQHYSSLRIVVTEPMPTTSSSSSSSSPSSPTTTVDTTTTTTNTSSDINNSPKDTVSTVIPNRSTLSQAKKDPSSSFSSSSSSSSSSSTSSSSTSKNFISSKLSSQLLKNNQQEQLINNQTTIQNDNENNNKEEESPVASIQQMHPYAYTITNITRLLRNYTGPMETLMTMTTELTTQVTVETTMTTLTSTSNDIFTKTTTKDAELLPPLLVDVGIESMRERLDASAESAVVQTSSSVQQQLNYKNINTNLLTIKNLTLKNVTLIENLSTTDNYKNINGMEFDTSTIRWNYTNVKDNIDKDNNSDRRYLKKSASAVLNQRTSEENIRDLKRRRLVDITGRRNNNNKNIKIENNDNINDTKKFIKMSENNIMDKKIISEDSQTTLLPDIFGINDTKINNNDTIVDVNLKNSSVSENLKNLLSVNNTSRSLNLTKSDLLNSTIDDVTNLPTTYIIDSNNSTPIIESTTLTTIETTQRDLEPAEIQKMYRSQTTILPEPPITTLPPDLLTSIKPDIITSKSSERSPEVRGRNLSDKTKDKDDILPIMHLYNTSNIFNGSMMIPSDTNNKNKKLNINNNNNSYNNNDDDDDNAPLLTTLSTEKVTQKLPKILTTSVIDKSTTTTTTTTTTSTTNDPITLLTESKDEMNSRSNKNHQDPYKTNLNKTRSRPTFFNSGPPEYSGYHPELNDSYYEQGMISIGPREPINISEVITKRHDVDAFVNQDTVTFISYILATLVVFPIAIGVALILRRLILKNRKVLEESDTSSEISCRKDALNLENGDFKTSIEKAITKLPRIQHLCHDAEKPPPPPPPHSQESRWEFPRDKLRLQTVLGQGNFGQVWKAEADDLTGHQGTTRLVAVKTVKEGSSARENEDLVRELEIMQQLGNHPNVVTLLGCCTEEEPHYLILEYVMYGKLLAYLRDHRTRQDFYNFSEDSAALTSRDLTVFGYCVARGMEYLASKKIIHRDLAARNVLVDYNKLCKIADFGMSRLANEDGECIETRHGRNALPIRWMAPESLIYSLFTTKTDVWSFGILMWEIVTLGSTPYPDMAAREVMRNVQNGYRLERPSHCRSELFRVISRCWHADPDRRPEFQTLRRDLAQLLEDNMNGHYVDLENNIDNDDGNSSSTKLSTLLLVGHDYRNQTSNNPETTNSMKMLDVSSIQKTSIEHKTTVDNNPMQSSNLPDNNSQVLSEKTAYIFDDDDNNSNNNYDNVTRELVMPKDIIEFSADDVLNESEDIPETLPETLPEALELRSLRVGNRRNPIYRVTNRPPNPNRRNVFPAPLRSKRPNRRPTEAIKREPTENDCTFFTKTVCLETANYPHEAIMQSIRGNKDMISALLTDYNGQDSEHDYRKSLPLDTSRFENRYENKYESNELKRRSDYNSAIDNTEEGFTCPSQIMYARPQLARAVSGTWKYIINTGEHTQTLRLEKCSKPRASCSFISENYRSSCTQVYNYHRLLTWESGIGLHMDIFKVPSCCSCHVHGYTELYPPIQKDPPRSHDEDFPGADFATDQNNDGTFERPTSYLTKYKPSSSFDNNFGGNKPIIDAGTSNRPSFTFPGRVRQKKPSSSTRPFDKLPQQHAPNTRAPGYKGPVVKKVRPIRNNRPFRRESNQDMDENTSTTSSLSNWLSQSFNKETDTTSTRLHNVGFDEEYQDQNRRINYDYHPIIDFFKPEASMLQSPQALTSQTSSSETSSESSANDNSWKPMISS</sequence>
<keyword evidence="16" id="KW-0325">Glycoprotein</keyword>
<dbReference type="EMBL" id="JACMRX010000001">
    <property type="protein sequence ID" value="KAF7997621.1"/>
    <property type="molecule type" value="Genomic_DNA"/>
</dbReference>
<feature type="compositionally biased region" description="Low complexity" evidence="21">
    <location>
        <begin position="590"/>
        <end position="613"/>
    </location>
</feature>
<evidence type="ECO:0000313" key="25">
    <source>
        <dbReference type="Proteomes" id="UP000639338"/>
    </source>
</evidence>
<accession>A0A834Y6V5</accession>
<feature type="region of interest" description="Disordered" evidence="21">
    <location>
        <begin position="1080"/>
        <end position="1103"/>
    </location>
</feature>
<comment type="function">
    <text evidence="19">Receptor for basic fibroblast growth factor.</text>
</comment>
<dbReference type="Gene3D" id="3.30.200.20">
    <property type="entry name" value="Phosphorylase Kinase, domain 1"/>
    <property type="match status" value="1"/>
</dbReference>
<evidence type="ECO:0000256" key="11">
    <source>
        <dbReference type="ARBA" id="ARBA00022989"/>
    </source>
</evidence>
<keyword evidence="6" id="KW-0732">Signal</keyword>
<feature type="compositionally biased region" description="Low complexity" evidence="21">
    <location>
        <begin position="500"/>
        <end position="516"/>
    </location>
</feature>
<evidence type="ECO:0000256" key="15">
    <source>
        <dbReference type="ARBA" id="ARBA00023170"/>
    </source>
</evidence>
<keyword evidence="25" id="KW-1185">Reference proteome</keyword>
<evidence type="ECO:0000256" key="22">
    <source>
        <dbReference type="SAM" id="Phobius"/>
    </source>
</evidence>
<feature type="transmembrane region" description="Helical" evidence="22">
    <location>
        <begin position="1240"/>
        <end position="1261"/>
    </location>
</feature>
<dbReference type="Gene3D" id="2.10.90.10">
    <property type="entry name" value="Cystine-knot cytokines"/>
    <property type="match status" value="1"/>
</dbReference>
<dbReference type="Proteomes" id="UP000639338">
    <property type="component" value="Unassembled WGS sequence"/>
</dbReference>
<feature type="compositionally biased region" description="Basic and acidic residues" evidence="21">
    <location>
        <begin position="1157"/>
        <end position="1170"/>
    </location>
</feature>
<dbReference type="InterPro" id="IPR029034">
    <property type="entry name" value="Cystine-knot_cytokine"/>
</dbReference>
<feature type="compositionally biased region" description="Basic and acidic residues" evidence="21">
    <location>
        <begin position="1806"/>
        <end position="1815"/>
    </location>
</feature>
<feature type="region of interest" description="Disordered" evidence="21">
    <location>
        <begin position="2007"/>
        <end position="2039"/>
    </location>
</feature>
<evidence type="ECO:0000256" key="1">
    <source>
        <dbReference type="ARBA" id="ARBA00004167"/>
    </source>
</evidence>
<keyword evidence="7" id="KW-0677">Repeat</keyword>
<keyword evidence="3" id="KW-0597">Phosphoprotein</keyword>
<evidence type="ECO:0000256" key="9">
    <source>
        <dbReference type="ARBA" id="ARBA00022777"/>
    </source>
</evidence>
<feature type="region of interest" description="Disordered" evidence="21">
    <location>
        <begin position="1157"/>
        <end position="1182"/>
    </location>
</feature>
<evidence type="ECO:0000256" key="5">
    <source>
        <dbReference type="ARBA" id="ARBA00022692"/>
    </source>
</evidence>
<keyword evidence="17" id="KW-0393">Immunoglobulin domain</keyword>
<evidence type="ECO:0000313" key="24">
    <source>
        <dbReference type="EMBL" id="KAF7997621.1"/>
    </source>
</evidence>
<feature type="compositionally biased region" description="Polar residues" evidence="21">
    <location>
        <begin position="563"/>
        <end position="584"/>
    </location>
</feature>
<protein>
    <recommendedName>
        <fullName evidence="2">receptor protein-tyrosine kinase</fullName>
        <ecNumber evidence="2">2.7.10.1</ecNumber>
    </recommendedName>
</protein>
<dbReference type="PANTHER" id="PTHR24416">
    <property type="entry name" value="TYROSINE-PROTEIN KINASE RECEPTOR"/>
    <property type="match status" value="1"/>
</dbReference>
<evidence type="ECO:0000256" key="6">
    <source>
        <dbReference type="ARBA" id="ARBA00022729"/>
    </source>
</evidence>
<comment type="caution">
    <text evidence="24">The sequence shown here is derived from an EMBL/GenBank/DDBJ whole genome shotgun (WGS) entry which is preliminary data.</text>
</comment>
<dbReference type="GO" id="GO:0007169">
    <property type="term" value="P:cell surface receptor protein tyrosine kinase signaling pathway"/>
    <property type="evidence" value="ECO:0007669"/>
    <property type="project" value="TreeGrafter"/>
</dbReference>
<keyword evidence="10 20" id="KW-0067">ATP-binding</keyword>
<proteinExistence type="predicted"/>
<dbReference type="InterPro" id="IPR017441">
    <property type="entry name" value="Protein_kinase_ATP_BS"/>
</dbReference>
<feature type="domain" description="Protein kinase" evidence="23">
    <location>
        <begin position="1339"/>
        <end position="1617"/>
    </location>
</feature>
<dbReference type="Gene3D" id="1.10.510.10">
    <property type="entry name" value="Transferase(Phosphotransferase) domain 1"/>
    <property type="match status" value="1"/>
</dbReference>
<feature type="region of interest" description="Disordered" evidence="21">
    <location>
        <begin position="2192"/>
        <end position="2225"/>
    </location>
</feature>
<feature type="compositionally biased region" description="Basic and acidic residues" evidence="21">
    <location>
        <begin position="1034"/>
        <end position="1052"/>
    </location>
</feature>
<dbReference type="InterPro" id="IPR050122">
    <property type="entry name" value="RTK"/>
</dbReference>
<reference evidence="24 25" key="1">
    <citation type="submission" date="2020-08" db="EMBL/GenBank/DDBJ databases">
        <title>Aphidius gifuensis genome sequencing and assembly.</title>
        <authorList>
            <person name="Du Z."/>
        </authorList>
    </citation>
    <scope>NUCLEOTIDE SEQUENCE [LARGE SCALE GENOMIC DNA]</scope>
    <source>
        <strain evidence="24">YNYX2018</strain>
        <tissue evidence="24">Adults</tissue>
    </source>
</reference>
<feature type="compositionally biased region" description="Basic residues" evidence="21">
    <location>
        <begin position="2109"/>
        <end position="2121"/>
    </location>
</feature>
<dbReference type="InterPro" id="IPR020635">
    <property type="entry name" value="Tyr_kinase_cat_dom"/>
</dbReference>
<evidence type="ECO:0000256" key="18">
    <source>
        <dbReference type="ARBA" id="ARBA00051243"/>
    </source>
</evidence>
<feature type="compositionally biased region" description="Polar residues" evidence="21">
    <location>
        <begin position="2214"/>
        <end position="2225"/>
    </location>
</feature>
<dbReference type="FunFam" id="1.10.510.10:FF:000462">
    <property type="entry name" value="Receptor tyrosine kinase"/>
    <property type="match status" value="1"/>
</dbReference>
<dbReference type="PANTHER" id="PTHR24416:SF481">
    <property type="entry name" value="TIE-LIKE RECEPTOR TYROSINE KINASE"/>
    <property type="match status" value="1"/>
</dbReference>
<dbReference type="PROSITE" id="PS00107">
    <property type="entry name" value="PROTEIN_KINASE_ATP"/>
    <property type="match status" value="1"/>
</dbReference>
<gene>
    <name evidence="24" type="ORF">HCN44_006192</name>
</gene>
<evidence type="ECO:0000256" key="19">
    <source>
        <dbReference type="ARBA" id="ARBA00056965"/>
    </source>
</evidence>
<dbReference type="PRINTS" id="PR00109">
    <property type="entry name" value="TYRKINASE"/>
</dbReference>
<feature type="compositionally biased region" description="Polar residues" evidence="21">
    <location>
        <begin position="1171"/>
        <end position="1182"/>
    </location>
</feature>
<feature type="compositionally biased region" description="Low complexity" evidence="21">
    <location>
        <begin position="2133"/>
        <end position="2146"/>
    </location>
</feature>
<evidence type="ECO:0000256" key="16">
    <source>
        <dbReference type="ARBA" id="ARBA00023180"/>
    </source>
</evidence>
<keyword evidence="12 22" id="KW-0472">Membrane</keyword>
<evidence type="ECO:0000256" key="2">
    <source>
        <dbReference type="ARBA" id="ARBA00011902"/>
    </source>
</evidence>
<organism evidence="24 25">
    <name type="scientific">Aphidius gifuensis</name>
    <name type="common">Parasitoid wasp</name>
    <dbReference type="NCBI Taxonomy" id="684658"/>
    <lineage>
        <taxon>Eukaryota</taxon>
        <taxon>Metazoa</taxon>
        <taxon>Ecdysozoa</taxon>
        <taxon>Arthropoda</taxon>
        <taxon>Hexapoda</taxon>
        <taxon>Insecta</taxon>
        <taxon>Pterygota</taxon>
        <taxon>Neoptera</taxon>
        <taxon>Endopterygota</taxon>
        <taxon>Hymenoptera</taxon>
        <taxon>Apocrita</taxon>
        <taxon>Ichneumonoidea</taxon>
        <taxon>Braconidae</taxon>
        <taxon>Aphidiinae</taxon>
        <taxon>Aphidius</taxon>
    </lineage>
</organism>
<dbReference type="GO" id="GO:0004714">
    <property type="term" value="F:transmembrane receptor protein tyrosine kinase activity"/>
    <property type="evidence" value="ECO:0007669"/>
    <property type="project" value="UniProtKB-EC"/>
</dbReference>
<dbReference type="EC" id="2.7.10.1" evidence="2"/>
<comment type="catalytic activity">
    <reaction evidence="18">
        <text>L-tyrosyl-[protein] + ATP = O-phospho-L-tyrosyl-[protein] + ADP + H(+)</text>
        <dbReference type="Rhea" id="RHEA:10596"/>
        <dbReference type="Rhea" id="RHEA-COMP:10136"/>
        <dbReference type="Rhea" id="RHEA-COMP:20101"/>
        <dbReference type="ChEBI" id="CHEBI:15378"/>
        <dbReference type="ChEBI" id="CHEBI:30616"/>
        <dbReference type="ChEBI" id="CHEBI:46858"/>
        <dbReference type="ChEBI" id="CHEBI:61978"/>
        <dbReference type="ChEBI" id="CHEBI:456216"/>
        <dbReference type="EC" id="2.7.10.1"/>
    </reaction>
</comment>
<feature type="compositionally biased region" description="Low complexity" evidence="21">
    <location>
        <begin position="2200"/>
        <end position="2213"/>
    </location>
</feature>
<dbReference type="PROSITE" id="PS50011">
    <property type="entry name" value="PROTEIN_KINASE_DOM"/>
    <property type="match status" value="1"/>
</dbReference>
<dbReference type="FunFam" id="3.30.200.20:FF:000593">
    <property type="entry name" value="Predicted protein"/>
    <property type="match status" value="1"/>
</dbReference>
<dbReference type="PROSITE" id="PS00109">
    <property type="entry name" value="PROTEIN_KINASE_TYR"/>
    <property type="match status" value="1"/>
</dbReference>
<dbReference type="OrthoDB" id="8197497at2759"/>
<dbReference type="SMART" id="SM00219">
    <property type="entry name" value="TyrKc"/>
    <property type="match status" value="1"/>
</dbReference>
<keyword evidence="9" id="KW-0418">Kinase</keyword>
<dbReference type="InterPro" id="IPR001245">
    <property type="entry name" value="Ser-Thr/Tyr_kinase_cat_dom"/>
</dbReference>
<keyword evidence="8 20" id="KW-0547">Nucleotide-binding</keyword>
<feature type="region of interest" description="Disordered" evidence="21">
    <location>
        <begin position="637"/>
        <end position="657"/>
    </location>
</feature>
<feature type="region of interest" description="Disordered" evidence="21">
    <location>
        <begin position="1778"/>
        <end position="1815"/>
    </location>
</feature>
<keyword evidence="4" id="KW-0808">Transferase</keyword>
<dbReference type="GO" id="GO:0005886">
    <property type="term" value="C:plasma membrane"/>
    <property type="evidence" value="ECO:0007669"/>
    <property type="project" value="TreeGrafter"/>
</dbReference>
<feature type="compositionally biased region" description="Low complexity" evidence="21">
    <location>
        <begin position="1086"/>
        <end position="1097"/>
    </location>
</feature>
<dbReference type="SUPFAM" id="SSF57501">
    <property type="entry name" value="Cystine-knot cytokines"/>
    <property type="match status" value="1"/>
</dbReference>
<dbReference type="InterPro" id="IPR008266">
    <property type="entry name" value="Tyr_kinase_AS"/>
</dbReference>
<keyword evidence="15" id="KW-0675">Receptor</keyword>
<dbReference type="InterPro" id="IPR011009">
    <property type="entry name" value="Kinase-like_dom_sf"/>
</dbReference>
<evidence type="ECO:0000256" key="20">
    <source>
        <dbReference type="PROSITE-ProRule" id="PRU10141"/>
    </source>
</evidence>
<evidence type="ECO:0000256" key="21">
    <source>
        <dbReference type="SAM" id="MobiDB-lite"/>
    </source>
</evidence>
<feature type="region of interest" description="Disordered" evidence="21">
    <location>
        <begin position="1029"/>
        <end position="1052"/>
    </location>
</feature>
<dbReference type="GO" id="GO:0005524">
    <property type="term" value="F:ATP binding"/>
    <property type="evidence" value="ECO:0007669"/>
    <property type="project" value="UniProtKB-UniRule"/>
</dbReference>
<evidence type="ECO:0000256" key="13">
    <source>
        <dbReference type="ARBA" id="ARBA00023137"/>
    </source>
</evidence>
<feature type="region of interest" description="Disordered" evidence="21">
    <location>
        <begin position="497"/>
        <end position="517"/>
    </location>
</feature>
<keyword evidence="13" id="KW-0829">Tyrosine-protein kinase</keyword>
<evidence type="ECO:0000256" key="12">
    <source>
        <dbReference type="ARBA" id="ARBA00023136"/>
    </source>
</evidence>
<dbReference type="SUPFAM" id="SSF56112">
    <property type="entry name" value="Protein kinase-like (PK-like)"/>
    <property type="match status" value="1"/>
</dbReference>
<evidence type="ECO:0000256" key="7">
    <source>
        <dbReference type="ARBA" id="ARBA00022737"/>
    </source>
</evidence>
<feature type="region of interest" description="Disordered" evidence="21">
    <location>
        <begin position="531"/>
        <end position="613"/>
    </location>
</feature>
<dbReference type="Pfam" id="PF16077">
    <property type="entry name" value="Spaetzle"/>
    <property type="match status" value="1"/>
</dbReference>
<feature type="compositionally biased region" description="Low complexity" evidence="21">
    <location>
        <begin position="533"/>
        <end position="562"/>
    </location>
</feature>
<dbReference type="CDD" id="cd00192">
    <property type="entry name" value="PTKc"/>
    <property type="match status" value="1"/>
</dbReference>
<keyword evidence="11 22" id="KW-1133">Transmembrane helix</keyword>
<dbReference type="InterPro" id="IPR000719">
    <property type="entry name" value="Prot_kinase_dom"/>
</dbReference>
<dbReference type="Pfam" id="PF07714">
    <property type="entry name" value="PK_Tyr_Ser-Thr"/>
    <property type="match status" value="1"/>
</dbReference>
<evidence type="ECO:0000256" key="4">
    <source>
        <dbReference type="ARBA" id="ARBA00022679"/>
    </source>
</evidence>
<evidence type="ECO:0000256" key="14">
    <source>
        <dbReference type="ARBA" id="ARBA00023157"/>
    </source>
</evidence>
<evidence type="ECO:0000256" key="10">
    <source>
        <dbReference type="ARBA" id="ARBA00022840"/>
    </source>
</evidence>
<comment type="subcellular location">
    <subcellularLocation>
        <location evidence="1">Membrane</location>
        <topology evidence="1">Single-pass membrane protein</topology>
    </subcellularLocation>
</comment>
<keyword evidence="5 22" id="KW-0812">Transmembrane</keyword>
<feature type="region of interest" description="Disordered" evidence="21">
    <location>
        <begin position="2062"/>
        <end position="2146"/>
    </location>
</feature>
<evidence type="ECO:0000256" key="8">
    <source>
        <dbReference type="ARBA" id="ARBA00022741"/>
    </source>
</evidence>
<dbReference type="GO" id="GO:0043235">
    <property type="term" value="C:receptor complex"/>
    <property type="evidence" value="ECO:0007669"/>
    <property type="project" value="TreeGrafter"/>
</dbReference>
<dbReference type="InterPro" id="IPR032104">
    <property type="entry name" value="Spaetzle"/>
</dbReference>
<feature type="binding site" evidence="20">
    <location>
        <position position="1374"/>
    </location>
    <ligand>
        <name>ATP</name>
        <dbReference type="ChEBI" id="CHEBI:30616"/>
    </ligand>
</feature>
<name>A0A834Y6V5_APHGI</name>
<evidence type="ECO:0000256" key="3">
    <source>
        <dbReference type="ARBA" id="ARBA00022553"/>
    </source>
</evidence>